<dbReference type="PANTHER" id="PTHR45898:SF14">
    <property type="entry name" value="TOM1-LIKE PROTEIN 4"/>
    <property type="match status" value="1"/>
</dbReference>
<evidence type="ECO:0000313" key="2">
    <source>
        <dbReference type="EMBL" id="PWA64152.1"/>
    </source>
</evidence>
<proteinExistence type="inferred from homology"/>
<name>A0A2U1MSE3_ARTAN</name>
<dbReference type="GO" id="GO:0043328">
    <property type="term" value="P:protein transport to vacuole involved in ubiquitin-dependent protein catabolic process via the multivesicular body sorting pathway"/>
    <property type="evidence" value="ECO:0007669"/>
    <property type="project" value="InterPro"/>
</dbReference>
<dbReference type="PANTHER" id="PTHR45898">
    <property type="entry name" value="TOM1-LIKE PROTEIN"/>
    <property type="match status" value="1"/>
</dbReference>
<dbReference type="STRING" id="35608.A0A2U1MSE3"/>
<evidence type="ECO:0000256" key="1">
    <source>
        <dbReference type="ARBA" id="ARBA00007708"/>
    </source>
</evidence>
<reference evidence="2 3" key="1">
    <citation type="journal article" date="2018" name="Mol. Plant">
        <title>The genome of Artemisia annua provides insight into the evolution of Asteraceae family and artemisinin biosynthesis.</title>
        <authorList>
            <person name="Shen Q."/>
            <person name="Zhang L."/>
            <person name="Liao Z."/>
            <person name="Wang S."/>
            <person name="Yan T."/>
            <person name="Shi P."/>
            <person name="Liu M."/>
            <person name="Fu X."/>
            <person name="Pan Q."/>
            <person name="Wang Y."/>
            <person name="Lv Z."/>
            <person name="Lu X."/>
            <person name="Zhang F."/>
            <person name="Jiang W."/>
            <person name="Ma Y."/>
            <person name="Chen M."/>
            <person name="Hao X."/>
            <person name="Li L."/>
            <person name="Tang Y."/>
            <person name="Lv G."/>
            <person name="Zhou Y."/>
            <person name="Sun X."/>
            <person name="Brodelius P.E."/>
            <person name="Rose J.K.C."/>
            <person name="Tang K."/>
        </authorList>
    </citation>
    <scope>NUCLEOTIDE SEQUENCE [LARGE SCALE GENOMIC DNA]</scope>
    <source>
        <strain evidence="3">cv. Huhao1</strain>
        <tissue evidence="2">Leaf</tissue>
    </source>
</reference>
<accession>A0A2U1MSE3</accession>
<dbReference type="OrthoDB" id="2018246at2759"/>
<evidence type="ECO:0000313" key="3">
    <source>
        <dbReference type="Proteomes" id="UP000245207"/>
    </source>
</evidence>
<organism evidence="2 3">
    <name type="scientific">Artemisia annua</name>
    <name type="common">Sweet wormwood</name>
    <dbReference type="NCBI Taxonomy" id="35608"/>
    <lineage>
        <taxon>Eukaryota</taxon>
        <taxon>Viridiplantae</taxon>
        <taxon>Streptophyta</taxon>
        <taxon>Embryophyta</taxon>
        <taxon>Tracheophyta</taxon>
        <taxon>Spermatophyta</taxon>
        <taxon>Magnoliopsida</taxon>
        <taxon>eudicotyledons</taxon>
        <taxon>Gunneridae</taxon>
        <taxon>Pentapetalae</taxon>
        <taxon>asterids</taxon>
        <taxon>campanulids</taxon>
        <taxon>Asterales</taxon>
        <taxon>Asteraceae</taxon>
        <taxon>Asteroideae</taxon>
        <taxon>Anthemideae</taxon>
        <taxon>Artemisiinae</taxon>
        <taxon>Artemisia</taxon>
    </lineage>
</organism>
<dbReference type="InterPro" id="IPR044836">
    <property type="entry name" value="TOL_plant"/>
</dbReference>
<dbReference type="EMBL" id="PKPP01004480">
    <property type="protein sequence ID" value="PWA64152.1"/>
    <property type="molecule type" value="Genomic_DNA"/>
</dbReference>
<keyword evidence="3" id="KW-1185">Reference proteome</keyword>
<dbReference type="GO" id="GO:0035091">
    <property type="term" value="F:phosphatidylinositol binding"/>
    <property type="evidence" value="ECO:0007669"/>
    <property type="project" value="InterPro"/>
</dbReference>
<protein>
    <submittedName>
        <fullName evidence="2">Target of Myb protein 1</fullName>
    </submittedName>
</protein>
<dbReference type="GO" id="GO:0043130">
    <property type="term" value="F:ubiquitin binding"/>
    <property type="evidence" value="ECO:0007669"/>
    <property type="project" value="InterPro"/>
</dbReference>
<comment type="similarity">
    <text evidence="1">Belongs to the TOM1 family.</text>
</comment>
<sequence length="106" mass="11788">MVETVKEKNVSFMVNMICVYIDKLARGFGGHEGRYPQYYAAYEELKTNSLPLFTPPQTHPVAAYGCFDLEASRQTVPLGLSLSGIETAREIADALMDMLNVLDPNN</sequence>
<gene>
    <name evidence="2" type="ORF">CTI12_AA344820</name>
</gene>
<dbReference type="Proteomes" id="UP000245207">
    <property type="component" value="Unassembled WGS sequence"/>
</dbReference>
<dbReference type="AlphaFoldDB" id="A0A2U1MSE3"/>
<comment type="caution">
    <text evidence="2">The sequence shown here is derived from an EMBL/GenBank/DDBJ whole genome shotgun (WGS) entry which is preliminary data.</text>
</comment>